<gene>
    <name evidence="1" type="ORF">PSON_ATCC_30995.1.T2520023</name>
</gene>
<comment type="caution">
    <text evidence="1">The sequence shown here is derived from an EMBL/GenBank/DDBJ whole genome shotgun (WGS) entry which is preliminary data.</text>
</comment>
<reference evidence="1" key="1">
    <citation type="submission" date="2021-01" db="EMBL/GenBank/DDBJ databases">
        <authorList>
            <consortium name="Genoscope - CEA"/>
            <person name="William W."/>
        </authorList>
    </citation>
    <scope>NUCLEOTIDE SEQUENCE</scope>
</reference>
<sequence>MWAMRDKQQVQQQSQYQRFTKGKNYKANIIFRDACKSKQDV</sequence>
<evidence type="ECO:0000313" key="2">
    <source>
        <dbReference type="Proteomes" id="UP000692954"/>
    </source>
</evidence>
<dbReference type="Proteomes" id="UP000692954">
    <property type="component" value="Unassembled WGS sequence"/>
</dbReference>
<accession>A0A8S1RMT1</accession>
<evidence type="ECO:0000313" key="1">
    <source>
        <dbReference type="EMBL" id="CAD8129951.1"/>
    </source>
</evidence>
<dbReference type="AlphaFoldDB" id="A0A8S1RMT1"/>
<protein>
    <submittedName>
        <fullName evidence="1">Uncharacterized protein</fullName>
    </submittedName>
</protein>
<organism evidence="1 2">
    <name type="scientific">Paramecium sonneborni</name>
    <dbReference type="NCBI Taxonomy" id="65129"/>
    <lineage>
        <taxon>Eukaryota</taxon>
        <taxon>Sar</taxon>
        <taxon>Alveolata</taxon>
        <taxon>Ciliophora</taxon>
        <taxon>Intramacronucleata</taxon>
        <taxon>Oligohymenophorea</taxon>
        <taxon>Peniculida</taxon>
        <taxon>Parameciidae</taxon>
        <taxon>Paramecium</taxon>
    </lineage>
</organism>
<dbReference type="EMBL" id="CAJJDN010000252">
    <property type="protein sequence ID" value="CAD8129951.1"/>
    <property type="molecule type" value="Genomic_DNA"/>
</dbReference>
<keyword evidence="2" id="KW-1185">Reference proteome</keyword>
<proteinExistence type="predicted"/>
<name>A0A8S1RMT1_9CILI</name>